<dbReference type="PROSITE" id="PS51450">
    <property type="entry name" value="LRR"/>
    <property type="match status" value="2"/>
</dbReference>
<evidence type="ECO:0000256" key="4">
    <source>
        <dbReference type="ARBA" id="ARBA00022692"/>
    </source>
</evidence>
<reference evidence="15" key="1">
    <citation type="submission" date="2013-03" db="EMBL/GenBank/DDBJ databases">
        <authorList>
            <person name="Jeffery W."/>
            <person name="Warren W."/>
            <person name="Wilson R.K."/>
        </authorList>
    </citation>
    <scope>NUCLEOTIDE SEQUENCE</scope>
    <source>
        <strain evidence="15">female</strain>
    </source>
</reference>
<evidence type="ECO:0000256" key="1">
    <source>
        <dbReference type="ARBA" id="ARBA00004177"/>
    </source>
</evidence>
<keyword evidence="6" id="KW-0677">Repeat</keyword>
<keyword evidence="11" id="KW-0325">Glycoprotein</keyword>
<evidence type="ECO:0000313" key="15">
    <source>
        <dbReference type="Proteomes" id="UP000018467"/>
    </source>
</evidence>
<keyword evidence="4 13" id="KW-0812">Transmembrane</keyword>
<reference evidence="14" key="4">
    <citation type="submission" date="2025-09" db="UniProtKB">
        <authorList>
            <consortium name="Ensembl"/>
        </authorList>
    </citation>
    <scope>IDENTIFICATION</scope>
</reference>
<feature type="transmembrane region" description="Helical" evidence="13">
    <location>
        <begin position="258"/>
        <end position="280"/>
    </location>
</feature>
<feature type="transmembrane region" description="Helical" evidence="13">
    <location>
        <begin position="21"/>
        <end position="41"/>
    </location>
</feature>
<dbReference type="SMART" id="SM00369">
    <property type="entry name" value="LRR_TYP"/>
    <property type="match status" value="4"/>
</dbReference>
<comment type="subcellular location">
    <subcellularLocation>
        <location evidence="1">Endosome</location>
    </subcellularLocation>
    <subcellularLocation>
        <location evidence="2">Membrane</location>
    </subcellularLocation>
</comment>
<dbReference type="Pfam" id="PF13855">
    <property type="entry name" value="LRR_8"/>
    <property type="match status" value="1"/>
</dbReference>
<dbReference type="GeneTree" id="ENSGT00940000164586"/>
<dbReference type="InterPro" id="IPR001611">
    <property type="entry name" value="Leu-rich_rpt"/>
</dbReference>
<dbReference type="PANTHER" id="PTHR47410:SF5">
    <property type="entry name" value="TOLL-LIKE RECEPTOR 3"/>
    <property type="match status" value="1"/>
</dbReference>
<dbReference type="InterPro" id="IPR032675">
    <property type="entry name" value="LRR_dom_sf"/>
</dbReference>
<evidence type="ECO:0000256" key="5">
    <source>
        <dbReference type="ARBA" id="ARBA00022729"/>
    </source>
</evidence>
<evidence type="ECO:0000256" key="13">
    <source>
        <dbReference type="SAM" id="Phobius"/>
    </source>
</evidence>
<dbReference type="Bgee" id="ENSAMXG00000042610">
    <property type="expression patterns" value="Expressed in olfactory epithelium and 5 other cell types or tissues"/>
</dbReference>
<dbReference type="PANTHER" id="PTHR47410">
    <property type="entry name" value="TOLL-LIKE RECEPTOR 7-RELATED"/>
    <property type="match status" value="1"/>
</dbReference>
<dbReference type="GO" id="GO:0005886">
    <property type="term" value="C:plasma membrane"/>
    <property type="evidence" value="ECO:0007669"/>
    <property type="project" value="TreeGrafter"/>
</dbReference>
<dbReference type="InterPro" id="IPR003591">
    <property type="entry name" value="Leu-rich_rpt_typical-subtyp"/>
</dbReference>
<keyword evidence="5" id="KW-0732">Signal</keyword>
<dbReference type="InParanoid" id="A0A3B1IR17"/>
<protein>
    <submittedName>
        <fullName evidence="14">Uncharacterized LOC103045337</fullName>
    </submittedName>
</protein>
<accession>A0A3B1IR17</accession>
<dbReference type="Proteomes" id="UP000018467">
    <property type="component" value="Unassembled WGS sequence"/>
</dbReference>
<name>A0A3B1IR17_ASTMX</name>
<dbReference type="GO" id="GO:0038187">
    <property type="term" value="F:pattern recognition receptor activity"/>
    <property type="evidence" value="ECO:0007669"/>
    <property type="project" value="TreeGrafter"/>
</dbReference>
<dbReference type="STRING" id="7994.ENSAMXP00000031639"/>
<keyword evidence="7" id="KW-0967">Endosome</keyword>
<proteinExistence type="predicted"/>
<keyword evidence="8 13" id="KW-1133">Transmembrane helix</keyword>
<keyword evidence="15" id="KW-1185">Reference proteome</keyword>
<evidence type="ECO:0000313" key="14">
    <source>
        <dbReference type="Ensembl" id="ENSAMXP00000031639.1"/>
    </source>
</evidence>
<evidence type="ECO:0000256" key="11">
    <source>
        <dbReference type="ARBA" id="ARBA00023180"/>
    </source>
</evidence>
<evidence type="ECO:0000256" key="3">
    <source>
        <dbReference type="ARBA" id="ARBA00022614"/>
    </source>
</evidence>
<reference evidence="15" key="2">
    <citation type="journal article" date="2014" name="Nat. Commun.">
        <title>The cavefish genome reveals candidate genes for eye loss.</title>
        <authorList>
            <person name="McGaugh S.E."/>
            <person name="Gross J.B."/>
            <person name="Aken B."/>
            <person name="Blin M."/>
            <person name="Borowsky R."/>
            <person name="Chalopin D."/>
            <person name="Hinaux H."/>
            <person name="Jeffery W.R."/>
            <person name="Keene A."/>
            <person name="Ma L."/>
            <person name="Minx P."/>
            <person name="Murphy D."/>
            <person name="O'Quin K.E."/>
            <person name="Retaux S."/>
            <person name="Rohner N."/>
            <person name="Searle S.M."/>
            <person name="Stahl B.A."/>
            <person name="Tabin C."/>
            <person name="Volff J.N."/>
            <person name="Yoshizawa M."/>
            <person name="Warren W.C."/>
        </authorList>
    </citation>
    <scope>NUCLEOTIDE SEQUENCE [LARGE SCALE GENOMIC DNA]</scope>
    <source>
        <strain evidence="15">female</strain>
    </source>
</reference>
<dbReference type="GO" id="GO:0007249">
    <property type="term" value="P:canonical NF-kappaB signal transduction"/>
    <property type="evidence" value="ECO:0007669"/>
    <property type="project" value="TreeGrafter"/>
</dbReference>
<dbReference type="GO" id="GO:0005768">
    <property type="term" value="C:endosome"/>
    <property type="evidence" value="ECO:0007669"/>
    <property type="project" value="UniProtKB-SubCell"/>
</dbReference>
<evidence type="ECO:0000256" key="6">
    <source>
        <dbReference type="ARBA" id="ARBA00022737"/>
    </source>
</evidence>
<keyword evidence="3" id="KW-0433">Leucine-rich repeat</keyword>
<keyword evidence="10" id="KW-0675">Receptor</keyword>
<evidence type="ECO:0000256" key="8">
    <source>
        <dbReference type="ARBA" id="ARBA00022989"/>
    </source>
</evidence>
<dbReference type="Ensembl" id="ENSAMXT00000054538.1">
    <property type="protein sequence ID" value="ENSAMXP00000031639.1"/>
    <property type="gene ID" value="ENSAMXG00000042610.1"/>
</dbReference>
<organism evidence="14 15">
    <name type="scientific">Astyanax mexicanus</name>
    <name type="common">Blind cave fish</name>
    <name type="synonym">Astyanax fasciatus mexicanus</name>
    <dbReference type="NCBI Taxonomy" id="7994"/>
    <lineage>
        <taxon>Eukaryota</taxon>
        <taxon>Metazoa</taxon>
        <taxon>Chordata</taxon>
        <taxon>Craniata</taxon>
        <taxon>Vertebrata</taxon>
        <taxon>Euteleostomi</taxon>
        <taxon>Actinopterygii</taxon>
        <taxon>Neopterygii</taxon>
        <taxon>Teleostei</taxon>
        <taxon>Ostariophysi</taxon>
        <taxon>Characiformes</taxon>
        <taxon>Characoidei</taxon>
        <taxon>Acestrorhamphidae</taxon>
        <taxon>Acestrorhamphinae</taxon>
        <taxon>Astyanax</taxon>
    </lineage>
</organism>
<evidence type="ECO:0000256" key="12">
    <source>
        <dbReference type="SAM" id="MobiDB-lite"/>
    </source>
</evidence>
<keyword evidence="9 13" id="KW-0472">Membrane</keyword>
<evidence type="ECO:0000256" key="7">
    <source>
        <dbReference type="ARBA" id="ARBA00022753"/>
    </source>
</evidence>
<dbReference type="AlphaFoldDB" id="A0A3B1IR17"/>
<sequence length="440" mass="48533">MELRQETEALRSHKVASHRRAIKTRIVFTPLYTVLIVLYLLSSSEGRTQGCECPTATVLDQFPSSLPSNTCCLNFTGSSLFNVSWTALASLESLEILDLSLCNLTHIDDETAAGLAFPSLRELYLSQNQLKSVPRTFLADAESLEVLDLGRNLLQDLPVDFLLNSSSSLRVLLLGGNRLQFIPSSVFKDSLQRLDLAGNLWNCTCALVEELQQVQFGNSTIVEDTVRNLTCASPLKLAGRAVWSIQAKNVCPLEPTSLSALFILLPLFLLVILLLCWCCGKKENKKKDSSTIRSCKKDTHLSRNGRWAQDKLPFGEKAAADSAKDAMLKNQLMLRPSSALLGSTRDIYEEVEVKLGSVDSLGPPPSTSSADGAVGKEEHKEKEEEDSKQDLETVSVTEVMKDSADREKAYMTQSTKYYSLVPGLEIEDSDHGEYESVDLS</sequence>
<dbReference type="GO" id="GO:0032755">
    <property type="term" value="P:positive regulation of interleukin-6 production"/>
    <property type="evidence" value="ECO:0007669"/>
    <property type="project" value="TreeGrafter"/>
</dbReference>
<reference evidence="14" key="3">
    <citation type="submission" date="2025-08" db="UniProtKB">
        <authorList>
            <consortium name="Ensembl"/>
        </authorList>
    </citation>
    <scope>IDENTIFICATION</scope>
</reference>
<dbReference type="Gene3D" id="3.80.10.10">
    <property type="entry name" value="Ribonuclease Inhibitor"/>
    <property type="match status" value="1"/>
</dbReference>
<dbReference type="GO" id="GO:0051607">
    <property type="term" value="P:defense response to virus"/>
    <property type="evidence" value="ECO:0007669"/>
    <property type="project" value="TreeGrafter"/>
</dbReference>
<dbReference type="SUPFAM" id="SSF52058">
    <property type="entry name" value="L domain-like"/>
    <property type="match status" value="1"/>
</dbReference>
<evidence type="ECO:0000256" key="9">
    <source>
        <dbReference type="ARBA" id="ARBA00023136"/>
    </source>
</evidence>
<evidence type="ECO:0000256" key="10">
    <source>
        <dbReference type="ARBA" id="ARBA00023170"/>
    </source>
</evidence>
<feature type="region of interest" description="Disordered" evidence="12">
    <location>
        <begin position="358"/>
        <end position="407"/>
    </location>
</feature>
<dbReference type="GO" id="GO:0002224">
    <property type="term" value="P:toll-like receptor signaling pathway"/>
    <property type="evidence" value="ECO:0007669"/>
    <property type="project" value="TreeGrafter"/>
</dbReference>
<evidence type="ECO:0000256" key="2">
    <source>
        <dbReference type="ARBA" id="ARBA00004370"/>
    </source>
</evidence>